<protein>
    <submittedName>
        <fullName evidence="2">Ring finger protein 215</fullName>
    </submittedName>
</protein>
<proteinExistence type="predicted"/>
<reference evidence="2" key="1">
    <citation type="submission" date="2016-05" db="EMBL/GenBank/DDBJ databases">
        <authorList>
            <person name="Lavstsen T."/>
            <person name="Jespersen J.S."/>
        </authorList>
    </citation>
    <scope>NUCLEOTIDE SEQUENCE</scope>
    <source>
        <tissue evidence="2">Brain</tissue>
    </source>
</reference>
<evidence type="ECO:0000256" key="1">
    <source>
        <dbReference type="SAM" id="MobiDB-lite"/>
    </source>
</evidence>
<feature type="compositionally biased region" description="Low complexity" evidence="1">
    <location>
        <begin position="58"/>
        <end position="72"/>
    </location>
</feature>
<evidence type="ECO:0000313" key="2">
    <source>
        <dbReference type="EMBL" id="SBP14038.1"/>
    </source>
</evidence>
<reference evidence="2" key="2">
    <citation type="submission" date="2016-06" db="EMBL/GenBank/DDBJ databases">
        <title>The genome of a short-lived fish provides insights into sex chromosome evolution and the genetic control of aging.</title>
        <authorList>
            <person name="Reichwald K."/>
            <person name="Felder M."/>
            <person name="Petzold A."/>
            <person name="Koch P."/>
            <person name="Groth M."/>
            <person name="Platzer M."/>
        </authorList>
    </citation>
    <scope>NUCLEOTIDE SEQUENCE</scope>
    <source>
        <tissue evidence="2">Brain</tissue>
    </source>
</reference>
<organism evidence="2">
    <name type="scientific">Iconisemion striatum</name>
    <dbReference type="NCBI Taxonomy" id="60296"/>
    <lineage>
        <taxon>Eukaryota</taxon>
        <taxon>Metazoa</taxon>
        <taxon>Chordata</taxon>
        <taxon>Craniata</taxon>
        <taxon>Vertebrata</taxon>
        <taxon>Euteleostomi</taxon>
        <taxon>Actinopterygii</taxon>
        <taxon>Neopterygii</taxon>
        <taxon>Teleostei</taxon>
        <taxon>Neoteleostei</taxon>
        <taxon>Acanthomorphata</taxon>
        <taxon>Ovalentaria</taxon>
        <taxon>Atherinomorphae</taxon>
        <taxon>Cyprinodontiformes</taxon>
        <taxon>Nothobranchiidae</taxon>
        <taxon>Iconisemion</taxon>
    </lineage>
</organism>
<dbReference type="AlphaFoldDB" id="A0A1A7X7X2"/>
<dbReference type="EMBL" id="HADW01012638">
    <property type="protein sequence ID" value="SBP14038.1"/>
    <property type="molecule type" value="Transcribed_RNA"/>
</dbReference>
<accession>A0A1A7X7X2</accession>
<sequence length="91" mass="9696">GHAHAVVQLWTIKGGSLRRVAGGHLHGGDQLSGPEVPAAAVGHRPPGGTDPLHRSHRPGALAEPGPPAEQRLGGTGFRRRLTFPWYYDRIT</sequence>
<feature type="non-terminal residue" evidence="2">
    <location>
        <position position="1"/>
    </location>
</feature>
<feature type="region of interest" description="Disordered" evidence="1">
    <location>
        <begin position="22"/>
        <end position="74"/>
    </location>
</feature>
<gene>
    <name evidence="2" type="primary">RNF215</name>
</gene>
<name>A0A1A7X7X2_9TELE</name>